<evidence type="ECO:0000313" key="2">
    <source>
        <dbReference type="Proteomes" id="UP000663193"/>
    </source>
</evidence>
<organism evidence="1 2">
    <name type="scientific">Phaeosphaeria nodorum (strain SN15 / ATCC MYA-4574 / FGSC 10173)</name>
    <name type="common">Glume blotch fungus</name>
    <name type="synonym">Parastagonospora nodorum</name>
    <dbReference type="NCBI Taxonomy" id="321614"/>
    <lineage>
        <taxon>Eukaryota</taxon>
        <taxon>Fungi</taxon>
        <taxon>Dikarya</taxon>
        <taxon>Ascomycota</taxon>
        <taxon>Pezizomycotina</taxon>
        <taxon>Dothideomycetes</taxon>
        <taxon>Pleosporomycetidae</taxon>
        <taxon>Pleosporales</taxon>
        <taxon>Pleosporineae</taxon>
        <taxon>Phaeosphaeriaceae</taxon>
        <taxon>Parastagonospora</taxon>
    </lineage>
</organism>
<keyword evidence="2" id="KW-1185">Reference proteome</keyword>
<accession>A0A7U2HZY7</accession>
<reference evidence="2" key="1">
    <citation type="journal article" date="2021" name="BMC Genomics">
        <title>Chromosome-level genome assembly and manually-curated proteome of model necrotroph Parastagonospora nodorum Sn15 reveals a genome-wide trove of candidate effector homologs, and redundancy of virulence-related functions within an accessory chromosome.</title>
        <authorList>
            <person name="Bertazzoni S."/>
            <person name="Jones D.A.B."/>
            <person name="Phan H.T."/>
            <person name="Tan K.-C."/>
            <person name="Hane J.K."/>
        </authorList>
    </citation>
    <scope>NUCLEOTIDE SEQUENCE [LARGE SCALE GENOMIC DNA]</scope>
    <source>
        <strain evidence="2">SN15 / ATCC MYA-4574 / FGSC 10173)</strain>
    </source>
</reference>
<proteinExistence type="predicted"/>
<dbReference type="Proteomes" id="UP000663193">
    <property type="component" value="Chromosome 4"/>
</dbReference>
<protein>
    <submittedName>
        <fullName evidence="1">Uncharacterized protein</fullName>
    </submittedName>
</protein>
<evidence type="ECO:0000313" key="1">
    <source>
        <dbReference type="EMBL" id="QRC94287.1"/>
    </source>
</evidence>
<dbReference type="VEuPathDB" id="FungiDB:JI435_405550"/>
<gene>
    <name evidence="1" type="ORF">JI435_405550</name>
</gene>
<dbReference type="AlphaFoldDB" id="A0A7U2HZY7"/>
<sequence length="75" mass="8625">MVSFRLQHGSYPSSKILLFDHPSSLALMGLSDLTHPCPQRPRLHQSKAEISSQKRKRRLPEWLEVGTWLGKRLSC</sequence>
<dbReference type="EMBL" id="CP069026">
    <property type="protein sequence ID" value="QRC94287.1"/>
    <property type="molecule type" value="Genomic_DNA"/>
</dbReference>
<name>A0A7U2HZY7_PHANO</name>